<keyword evidence="2" id="KW-1185">Reference proteome</keyword>
<dbReference type="EMBL" id="UYYB01101135">
    <property type="protein sequence ID" value="VDM78146.1"/>
    <property type="molecule type" value="Genomic_DNA"/>
</dbReference>
<dbReference type="InterPro" id="IPR008250">
    <property type="entry name" value="ATPase_P-typ_transduc_dom_A_sf"/>
</dbReference>
<dbReference type="PANTHER" id="PTHR24092:SF218">
    <property type="entry name" value="PHOSPHOLIPID-TRANSPORTING ATPASE"/>
    <property type="match status" value="1"/>
</dbReference>
<gene>
    <name evidence="1" type="ORF">SVUK_LOCUS13144</name>
</gene>
<evidence type="ECO:0000313" key="2">
    <source>
        <dbReference type="Proteomes" id="UP000270094"/>
    </source>
</evidence>
<dbReference type="GO" id="GO:0140326">
    <property type="term" value="F:ATPase-coupled intramembrane lipid transporter activity"/>
    <property type="evidence" value="ECO:0007669"/>
    <property type="project" value="TreeGrafter"/>
</dbReference>
<dbReference type="Proteomes" id="UP000270094">
    <property type="component" value="Unassembled WGS sequence"/>
</dbReference>
<dbReference type="GO" id="GO:0045332">
    <property type="term" value="P:phospholipid translocation"/>
    <property type="evidence" value="ECO:0007669"/>
    <property type="project" value="TreeGrafter"/>
</dbReference>
<dbReference type="SUPFAM" id="SSF81653">
    <property type="entry name" value="Calcium ATPase, transduction domain A"/>
    <property type="match status" value="1"/>
</dbReference>
<name>A0A3P7J4T2_STRVU</name>
<dbReference type="PANTHER" id="PTHR24092">
    <property type="entry name" value="PROBABLE PHOSPHOLIPID-TRANSPORTING ATPASE"/>
    <property type="match status" value="1"/>
</dbReference>
<proteinExistence type="predicted"/>
<organism evidence="1 2">
    <name type="scientific">Strongylus vulgaris</name>
    <name type="common">Blood worm</name>
    <dbReference type="NCBI Taxonomy" id="40348"/>
    <lineage>
        <taxon>Eukaryota</taxon>
        <taxon>Metazoa</taxon>
        <taxon>Ecdysozoa</taxon>
        <taxon>Nematoda</taxon>
        <taxon>Chromadorea</taxon>
        <taxon>Rhabditida</taxon>
        <taxon>Rhabditina</taxon>
        <taxon>Rhabditomorpha</taxon>
        <taxon>Strongyloidea</taxon>
        <taxon>Strongylidae</taxon>
        <taxon>Strongylus</taxon>
    </lineage>
</organism>
<dbReference type="OrthoDB" id="377733at2759"/>
<reference evidence="1 2" key="1">
    <citation type="submission" date="2018-11" db="EMBL/GenBank/DDBJ databases">
        <authorList>
            <consortium name="Pathogen Informatics"/>
        </authorList>
    </citation>
    <scope>NUCLEOTIDE SEQUENCE [LARGE SCALE GENOMIC DNA]</scope>
</reference>
<protein>
    <recommendedName>
        <fullName evidence="3">Cation-transporting P-type ATPase N-terminal domain-containing protein</fullName>
    </recommendedName>
</protein>
<accession>A0A3P7J4T2</accession>
<dbReference type="GO" id="GO:0005886">
    <property type="term" value="C:plasma membrane"/>
    <property type="evidence" value="ECO:0007669"/>
    <property type="project" value="TreeGrafter"/>
</dbReference>
<evidence type="ECO:0008006" key="3">
    <source>
        <dbReference type="Google" id="ProtNLM"/>
    </source>
</evidence>
<sequence length="93" mass="10649">MRSRYRKLEWKHILVGDFVHLSHDEIIPADILLLRSSDTNGAPLPREFTILAKENVLLRGCVVKNTDFVEGIVLYAGNDTKAMLNNKGPRYKR</sequence>
<evidence type="ECO:0000313" key="1">
    <source>
        <dbReference type="EMBL" id="VDM78146.1"/>
    </source>
</evidence>
<dbReference type="AlphaFoldDB" id="A0A3P7J4T2"/>
<dbReference type="Gene3D" id="2.70.150.10">
    <property type="entry name" value="Calcium-transporting ATPase, cytoplasmic transduction domain A"/>
    <property type="match status" value="1"/>
</dbReference>